<name>A0ABU5T7K6_9MICC</name>
<evidence type="ECO:0000256" key="2">
    <source>
        <dbReference type="SAM" id="Phobius"/>
    </source>
</evidence>
<feature type="region of interest" description="Disordered" evidence="1">
    <location>
        <begin position="136"/>
        <end position="182"/>
    </location>
</feature>
<accession>A0ABU5T7K6</accession>
<gene>
    <name evidence="3" type="ORF">SPF06_12395</name>
</gene>
<reference evidence="3 4" key="1">
    <citation type="submission" date="2023-12" db="EMBL/GenBank/DDBJ databases">
        <title>Sinomonas terricola sp. nov, isolated from litchi orchard soil in Guangdong, PR China.</title>
        <authorList>
            <person name="Jiaxin W."/>
            <person name="Yang Z."/>
            <person name="Honghui Z."/>
        </authorList>
    </citation>
    <scope>NUCLEOTIDE SEQUENCE [LARGE SCALE GENOMIC DNA]</scope>
    <source>
        <strain evidence="3 4">JGH33</strain>
    </source>
</reference>
<evidence type="ECO:0000313" key="4">
    <source>
        <dbReference type="Proteomes" id="UP001304769"/>
    </source>
</evidence>
<comment type="caution">
    <text evidence="3">The sequence shown here is derived from an EMBL/GenBank/DDBJ whole genome shotgun (WGS) entry which is preliminary data.</text>
</comment>
<feature type="compositionally biased region" description="Basic and acidic residues" evidence="1">
    <location>
        <begin position="1"/>
        <end position="15"/>
    </location>
</feature>
<keyword evidence="2" id="KW-1133">Transmembrane helix</keyword>
<keyword evidence="4" id="KW-1185">Reference proteome</keyword>
<proteinExistence type="predicted"/>
<protein>
    <recommendedName>
        <fullName evidence="5">Translation initiation factor IF-2</fullName>
    </recommendedName>
</protein>
<feature type="region of interest" description="Disordered" evidence="1">
    <location>
        <begin position="1"/>
        <end position="64"/>
    </location>
</feature>
<feature type="transmembrane region" description="Helical" evidence="2">
    <location>
        <begin position="103"/>
        <end position="120"/>
    </location>
</feature>
<feature type="compositionally biased region" description="Low complexity" evidence="1">
    <location>
        <begin position="160"/>
        <end position="182"/>
    </location>
</feature>
<keyword evidence="2" id="KW-0472">Membrane</keyword>
<dbReference type="Proteomes" id="UP001304769">
    <property type="component" value="Unassembled WGS sequence"/>
</dbReference>
<evidence type="ECO:0000256" key="1">
    <source>
        <dbReference type="SAM" id="MobiDB-lite"/>
    </source>
</evidence>
<organism evidence="3 4">
    <name type="scientific">Sinomonas terricola</name>
    <dbReference type="NCBI Taxonomy" id="3110330"/>
    <lineage>
        <taxon>Bacteria</taxon>
        <taxon>Bacillati</taxon>
        <taxon>Actinomycetota</taxon>
        <taxon>Actinomycetes</taxon>
        <taxon>Micrococcales</taxon>
        <taxon>Micrococcaceae</taxon>
        <taxon>Sinomonas</taxon>
    </lineage>
</organism>
<sequence length="182" mass="17779">MPDRTELERTSESERTAVYARGAAPTESFEAASAAEPAAPGWGAPAWGAPQPTAANDGDAPAAVGHPAAVPAEEYAAQGYGAPEDDEPFVPAPRYRMTRFTKLLVCACLVLAGALGGAAIQKVVDTGNGTRGNVSQFVPGTGTGGTGGAGGTGGFGRNRASQSPGATAPASPGASAPAAGGN</sequence>
<dbReference type="EMBL" id="JAYGGQ010000009">
    <property type="protein sequence ID" value="MEA5455525.1"/>
    <property type="molecule type" value="Genomic_DNA"/>
</dbReference>
<keyword evidence="2" id="KW-0812">Transmembrane</keyword>
<evidence type="ECO:0008006" key="5">
    <source>
        <dbReference type="Google" id="ProtNLM"/>
    </source>
</evidence>
<feature type="compositionally biased region" description="Gly residues" evidence="1">
    <location>
        <begin position="141"/>
        <end position="156"/>
    </location>
</feature>
<evidence type="ECO:0000313" key="3">
    <source>
        <dbReference type="EMBL" id="MEA5455525.1"/>
    </source>
</evidence>
<feature type="compositionally biased region" description="Low complexity" evidence="1">
    <location>
        <begin position="23"/>
        <end position="64"/>
    </location>
</feature>
<dbReference type="RefSeq" id="WP_323279385.1">
    <property type="nucleotide sequence ID" value="NZ_JAYGGQ010000009.1"/>
</dbReference>